<evidence type="ECO:0000256" key="1">
    <source>
        <dbReference type="SAM" id="MobiDB-lite"/>
    </source>
</evidence>
<feature type="compositionally biased region" description="Acidic residues" evidence="1">
    <location>
        <begin position="380"/>
        <end position="413"/>
    </location>
</feature>
<evidence type="ECO:0000313" key="4">
    <source>
        <dbReference type="RefSeq" id="XP_027366963.1"/>
    </source>
</evidence>
<dbReference type="PANTHER" id="PTHR31476">
    <property type="entry name" value="PROTEIN WHAT'S THIS FACTOR 1 HOMOLOG, CHLOROPLASTIC"/>
    <property type="match status" value="1"/>
</dbReference>
<proteinExistence type="predicted"/>
<evidence type="ECO:0000313" key="3">
    <source>
        <dbReference type="Proteomes" id="UP000694853"/>
    </source>
</evidence>
<gene>
    <name evidence="4" type="primary">LOC113873160</name>
</gene>
<dbReference type="InterPro" id="IPR021099">
    <property type="entry name" value="PORR_domain"/>
</dbReference>
<reference evidence="3" key="1">
    <citation type="journal article" date="2019" name="Toxins">
        <title>Detection of Abrin-Like and Prepropulchellin-Like Toxin Genes and Transcripts Using Whole Genome Sequencing and Full-Length Transcript Sequencing of Abrus precatorius.</title>
        <authorList>
            <person name="Hovde B.T."/>
            <person name="Daligault H.E."/>
            <person name="Hanschen E.R."/>
            <person name="Kunde Y.A."/>
            <person name="Johnson M.B."/>
            <person name="Starkenburg S.R."/>
            <person name="Johnson S.L."/>
        </authorList>
    </citation>
    <scope>NUCLEOTIDE SEQUENCE [LARGE SCALE GENOMIC DNA]</scope>
</reference>
<dbReference type="PANTHER" id="PTHR31476:SF16">
    <property type="entry name" value="F14O23.23 PROTEIN"/>
    <property type="match status" value="1"/>
</dbReference>
<dbReference type="InterPro" id="IPR045040">
    <property type="entry name" value="PORR_fam"/>
</dbReference>
<protein>
    <submittedName>
        <fullName evidence="4">Protein WHAT'S THIS FACTOR 9, mitochondrial</fullName>
    </submittedName>
</protein>
<sequence length="505" mass="57913">MHQQKATRMVILFSRTKRIPNQARSRQGHLRTIFDGTLKAIRDRGLDHAVERERNLKGLLTLKDLIKREPSKSLPVSLIKHSFNLPFRPIAFIRRYPSVFEEFVPCGIHPHVRLTPQTLSLDAEEQLMHQTDRFKQHVADRLLKLLMIARVHKIPLRVIELLKWDLALPHNYVETVIPEFPDCFRIVDEFLELVCWSHELAVSVLQKNGKGNEDLELVFPVQFSNGFEMDNKYEKWLREWQRLPYVSPYENLSCLSGSSDESDRWVVGVLHEILNVFVGKKIEKDNLLVFGEWLGLRSRFKRALLQHPGIFYVSGKIGTYTVVLREGYKRGSLIEDDPVMNLRNQYVHLMNSVKEDGKVRKVVQEKGSVNESDANGVEGMEGEGTGDADSGEEHEEEDCEVEDAGESVVDDDEERSRRGSCKIASGRRGRGFGKVKLDVEMPLRSSQGERLMRKLTQKTREKSPSEVSRRKQVQGAHKDIESTQRRSRSSKGSGRSLTGKKTPVL</sequence>
<dbReference type="OrthoDB" id="1892230at2759"/>
<evidence type="ECO:0000259" key="2">
    <source>
        <dbReference type="Pfam" id="PF11955"/>
    </source>
</evidence>
<organism evidence="3 4">
    <name type="scientific">Abrus precatorius</name>
    <name type="common">Indian licorice</name>
    <name type="synonym">Glycine abrus</name>
    <dbReference type="NCBI Taxonomy" id="3816"/>
    <lineage>
        <taxon>Eukaryota</taxon>
        <taxon>Viridiplantae</taxon>
        <taxon>Streptophyta</taxon>
        <taxon>Embryophyta</taxon>
        <taxon>Tracheophyta</taxon>
        <taxon>Spermatophyta</taxon>
        <taxon>Magnoliopsida</taxon>
        <taxon>eudicotyledons</taxon>
        <taxon>Gunneridae</taxon>
        <taxon>Pentapetalae</taxon>
        <taxon>rosids</taxon>
        <taxon>fabids</taxon>
        <taxon>Fabales</taxon>
        <taxon>Fabaceae</taxon>
        <taxon>Papilionoideae</taxon>
        <taxon>50 kb inversion clade</taxon>
        <taxon>NPAAA clade</taxon>
        <taxon>indigoferoid/millettioid clade</taxon>
        <taxon>Abreae</taxon>
        <taxon>Abrus</taxon>
    </lineage>
</organism>
<name>A0A8B8MGG6_ABRPR</name>
<dbReference type="Proteomes" id="UP000694853">
    <property type="component" value="Unplaced"/>
</dbReference>
<keyword evidence="3" id="KW-1185">Reference proteome</keyword>
<feature type="compositionally biased region" description="Low complexity" evidence="1">
    <location>
        <begin position="490"/>
        <end position="505"/>
    </location>
</feature>
<feature type="compositionally biased region" description="Basic and acidic residues" evidence="1">
    <location>
        <begin position="458"/>
        <end position="469"/>
    </location>
</feature>
<dbReference type="KEGG" id="aprc:113873160"/>
<accession>A0A8B8MGG6</accession>
<reference evidence="4" key="2">
    <citation type="submission" date="2025-08" db="UniProtKB">
        <authorList>
            <consortium name="RefSeq"/>
        </authorList>
    </citation>
    <scope>IDENTIFICATION</scope>
    <source>
        <tissue evidence="4">Young leaves</tissue>
    </source>
</reference>
<feature type="region of interest" description="Disordered" evidence="1">
    <location>
        <begin position="364"/>
        <end position="505"/>
    </location>
</feature>
<feature type="domain" description="PORR" evidence="2">
    <location>
        <begin position="42"/>
        <end position="353"/>
    </location>
</feature>
<dbReference type="Pfam" id="PF11955">
    <property type="entry name" value="PORR"/>
    <property type="match status" value="1"/>
</dbReference>
<dbReference type="RefSeq" id="XP_027366963.1">
    <property type="nucleotide sequence ID" value="XM_027511162.1"/>
</dbReference>
<dbReference type="GO" id="GO:0003723">
    <property type="term" value="F:RNA binding"/>
    <property type="evidence" value="ECO:0007669"/>
    <property type="project" value="InterPro"/>
</dbReference>
<dbReference type="AlphaFoldDB" id="A0A8B8MGG6"/>
<dbReference type="GeneID" id="113873160"/>